<evidence type="ECO:0000313" key="5">
    <source>
        <dbReference type="Proteomes" id="UP000293902"/>
    </source>
</evidence>
<protein>
    <recommendedName>
        <fullName evidence="6">Coiled coil domain-containing protein</fullName>
    </recommendedName>
</protein>
<gene>
    <name evidence="3" type="ORF">DO021_15945</name>
    <name evidence="2" type="ORF">EYB58_18095</name>
</gene>
<evidence type="ECO:0000313" key="2">
    <source>
        <dbReference type="EMBL" id="QBH14668.1"/>
    </source>
</evidence>
<feature type="coiled-coil region" evidence="1">
    <location>
        <begin position="43"/>
        <end position="70"/>
    </location>
</feature>
<dbReference type="AlphaFoldDB" id="A0A328FBB9"/>
<proteinExistence type="predicted"/>
<sequence length="130" mass="15111">MTNLKADQIFERQEYHQSLMEKMSIESSSVDTCRPEGEKTLYIEKLEQQIKSLKSIMDDMTEKSKNLEKGFRAKFEEDRKVIEERYCTLNKKMNNIRQASGEAWKELGKGTSSALKDFTEGIKNAVSKFK</sequence>
<reference evidence="3 4" key="1">
    <citation type="submission" date="2018-06" db="EMBL/GenBank/DDBJ databases">
        <title>Complete Genome Sequence of Desulfobacter hydrogenophilus (DSM3380).</title>
        <authorList>
            <person name="Marietou A."/>
            <person name="Schreiber L."/>
            <person name="Marshall I."/>
            <person name="Jorgensen B."/>
        </authorList>
    </citation>
    <scope>NUCLEOTIDE SEQUENCE [LARGE SCALE GENOMIC DNA]</scope>
    <source>
        <strain evidence="3 4">DSM 3380</strain>
    </source>
</reference>
<evidence type="ECO:0000313" key="4">
    <source>
        <dbReference type="Proteomes" id="UP000248798"/>
    </source>
</evidence>
<organism evidence="3 4">
    <name type="scientific">Desulfobacter hydrogenophilus</name>
    <dbReference type="NCBI Taxonomy" id="2291"/>
    <lineage>
        <taxon>Bacteria</taxon>
        <taxon>Pseudomonadati</taxon>
        <taxon>Thermodesulfobacteriota</taxon>
        <taxon>Desulfobacteria</taxon>
        <taxon>Desulfobacterales</taxon>
        <taxon>Desulfobacteraceae</taxon>
        <taxon>Desulfobacter</taxon>
    </lineage>
</organism>
<dbReference type="OrthoDB" id="5421665at2"/>
<dbReference type="EMBL" id="CP036313">
    <property type="protein sequence ID" value="QBH14668.1"/>
    <property type="molecule type" value="Genomic_DNA"/>
</dbReference>
<dbReference type="Proteomes" id="UP000293902">
    <property type="component" value="Chromosome"/>
</dbReference>
<evidence type="ECO:0000256" key="1">
    <source>
        <dbReference type="SAM" id="Coils"/>
    </source>
</evidence>
<evidence type="ECO:0000313" key="3">
    <source>
        <dbReference type="EMBL" id="RAM00970.1"/>
    </source>
</evidence>
<dbReference type="Proteomes" id="UP000248798">
    <property type="component" value="Unassembled WGS sequence"/>
</dbReference>
<keyword evidence="1" id="KW-0175">Coiled coil</keyword>
<evidence type="ECO:0008006" key="6">
    <source>
        <dbReference type="Google" id="ProtNLM"/>
    </source>
</evidence>
<keyword evidence="5" id="KW-1185">Reference proteome</keyword>
<accession>A0A328FBB9</accession>
<dbReference type="RefSeq" id="WP_111958466.1">
    <property type="nucleotide sequence ID" value="NZ_CP036313.1"/>
</dbReference>
<dbReference type="EMBL" id="QLNI01000034">
    <property type="protein sequence ID" value="RAM00970.1"/>
    <property type="molecule type" value="Genomic_DNA"/>
</dbReference>
<reference evidence="2 5" key="2">
    <citation type="submission" date="2019-02" db="EMBL/GenBank/DDBJ databases">
        <title>Complete genome sequence of Desulfobacter hydrogenophilus AcRS1.</title>
        <authorList>
            <person name="Marietou A."/>
            <person name="Lund M.B."/>
            <person name="Marshall I.P.G."/>
            <person name="Schreiber L."/>
            <person name="Jorgensen B."/>
        </authorList>
    </citation>
    <scope>NUCLEOTIDE SEQUENCE [LARGE SCALE GENOMIC DNA]</scope>
    <source>
        <strain evidence="2 5">AcRS1</strain>
    </source>
</reference>
<name>A0A328FBB9_9BACT</name>